<protein>
    <recommendedName>
        <fullName evidence="1">F-box domain-containing protein</fullName>
    </recommendedName>
</protein>
<dbReference type="HOGENOM" id="CLU_539862_0_0_1"/>
<feature type="domain" description="F-box" evidence="1">
    <location>
        <begin position="34"/>
        <end position="82"/>
    </location>
</feature>
<organism evidence="3">
    <name type="scientific">Schizophyllum commune (strain H4-8 / FGSC 9210)</name>
    <name type="common">Split gill fungus</name>
    <dbReference type="NCBI Taxonomy" id="578458"/>
    <lineage>
        <taxon>Eukaryota</taxon>
        <taxon>Fungi</taxon>
        <taxon>Dikarya</taxon>
        <taxon>Basidiomycota</taxon>
        <taxon>Agaricomycotina</taxon>
        <taxon>Agaricomycetes</taxon>
        <taxon>Agaricomycetidae</taxon>
        <taxon>Agaricales</taxon>
        <taxon>Schizophyllaceae</taxon>
        <taxon>Schizophyllum</taxon>
    </lineage>
</organism>
<reference evidence="2 3" key="1">
    <citation type="journal article" date="2010" name="Nat. Biotechnol.">
        <title>Genome sequence of the model mushroom Schizophyllum commune.</title>
        <authorList>
            <person name="Ohm R.A."/>
            <person name="de Jong J.F."/>
            <person name="Lugones L.G."/>
            <person name="Aerts A."/>
            <person name="Kothe E."/>
            <person name="Stajich J.E."/>
            <person name="de Vries R.P."/>
            <person name="Record E."/>
            <person name="Levasseur A."/>
            <person name="Baker S.E."/>
            <person name="Bartholomew K.A."/>
            <person name="Coutinho P.M."/>
            <person name="Erdmann S."/>
            <person name="Fowler T.J."/>
            <person name="Gathman A.C."/>
            <person name="Lombard V."/>
            <person name="Henrissat B."/>
            <person name="Knabe N."/>
            <person name="Kuees U."/>
            <person name="Lilly W.W."/>
            <person name="Lindquist E."/>
            <person name="Lucas S."/>
            <person name="Magnuson J.K."/>
            <person name="Piumi F."/>
            <person name="Raudaskoski M."/>
            <person name="Salamov A."/>
            <person name="Schmutz J."/>
            <person name="Schwarze F.W.M.R."/>
            <person name="vanKuyk P.A."/>
            <person name="Horton J.S."/>
            <person name="Grigoriev I.V."/>
            <person name="Woesten H.A.B."/>
        </authorList>
    </citation>
    <scope>NUCLEOTIDE SEQUENCE [LARGE SCALE GENOMIC DNA]</scope>
    <source>
        <strain evidence="3">H4-8 / FGSC 9210</strain>
    </source>
</reference>
<evidence type="ECO:0000313" key="2">
    <source>
        <dbReference type="EMBL" id="EFI91267.1"/>
    </source>
</evidence>
<name>D8QLH7_SCHCM</name>
<dbReference type="PROSITE" id="PS50181">
    <property type="entry name" value="FBOX"/>
    <property type="match status" value="1"/>
</dbReference>
<dbReference type="InterPro" id="IPR036047">
    <property type="entry name" value="F-box-like_dom_sf"/>
</dbReference>
<dbReference type="SMART" id="SM00256">
    <property type="entry name" value="FBOX"/>
    <property type="match status" value="1"/>
</dbReference>
<dbReference type="CDD" id="cd09917">
    <property type="entry name" value="F-box_SF"/>
    <property type="match status" value="1"/>
</dbReference>
<sequence length="505" mass="58603">MQRLHSARLAKSALLADTALPLEATDFYEPAAKPTGARILPTELWEMIFEHCHPMTLFILERVCRRFHEIINSYDGRLIVTSCDSPFEPKYNGRADPPPAIQMPEEGDMSDEAKGARLLLEIGKNGCISGEEWTRRYACYTGAAYMRLLFGGGWCLVCERWTMKPPHDLVTLTRMCSNQCTRRLHHENFLVRAPNAEADQTKLSKVGRHCPEDEALKEWMPFIKGRNDHLLRVKDLKRARQEYHELGKDEKKREQIYNMRRLMLCALLKLRNDYRNWIRYQKDNHRRFYNINMRWMRGWARKMGTKPARLFDNPAIKHTFDTYVDTQSFLTRQAMQYAHKKGHTVCETCDRFVPDNIWLAHVVGRHPEQAPMFRKHPETKEDERRCPKCPHSTRWYPLRDGSLERHMEAKHSETPMEGVEKTTVEKPKSKVAVPTAAAFVVDVYATKKVLGKRRAEEEPVVVQASTKRVKRALPQKKTKKSVPSVPGRLGFAIAGFKDEMAMAVD</sequence>
<feature type="non-terminal residue" evidence="2">
    <location>
        <position position="505"/>
    </location>
</feature>
<dbReference type="VEuPathDB" id="FungiDB:SCHCODRAFT_02521548"/>
<dbReference type="SUPFAM" id="SSF81383">
    <property type="entry name" value="F-box domain"/>
    <property type="match status" value="1"/>
</dbReference>
<dbReference type="Proteomes" id="UP000007431">
    <property type="component" value="Unassembled WGS sequence"/>
</dbReference>
<dbReference type="InterPro" id="IPR001810">
    <property type="entry name" value="F-box_dom"/>
</dbReference>
<accession>D8QLH7</accession>
<dbReference type="InParanoid" id="D8QLH7"/>
<dbReference type="KEGG" id="scm:SCHCO_02521548"/>
<gene>
    <name evidence="2" type="ORF">SCHCODRAFT_114697</name>
</gene>
<dbReference type="RefSeq" id="XP_003026170.1">
    <property type="nucleotide sequence ID" value="XM_003026124.1"/>
</dbReference>
<proteinExistence type="predicted"/>
<dbReference type="EMBL" id="GL377318">
    <property type="protein sequence ID" value="EFI91267.1"/>
    <property type="molecule type" value="Genomic_DNA"/>
</dbReference>
<dbReference type="AlphaFoldDB" id="D8QLH7"/>
<dbReference type="GeneID" id="9589080"/>
<evidence type="ECO:0000259" key="1">
    <source>
        <dbReference type="PROSITE" id="PS50181"/>
    </source>
</evidence>
<dbReference type="Pfam" id="PF00646">
    <property type="entry name" value="F-box"/>
    <property type="match status" value="1"/>
</dbReference>
<dbReference type="OrthoDB" id="10277657at2759"/>
<keyword evidence="3" id="KW-1185">Reference proteome</keyword>
<evidence type="ECO:0000313" key="3">
    <source>
        <dbReference type="Proteomes" id="UP000007431"/>
    </source>
</evidence>
<dbReference type="Gene3D" id="1.20.1280.50">
    <property type="match status" value="1"/>
</dbReference>